<evidence type="ECO:0000313" key="2">
    <source>
        <dbReference type="EMBL" id="QQZ50067.1"/>
    </source>
</evidence>
<dbReference type="Gene3D" id="3.40.50.300">
    <property type="entry name" value="P-loop containing nucleotide triphosphate hydrolases"/>
    <property type="match status" value="1"/>
</dbReference>
<protein>
    <recommendedName>
        <fullName evidence="1">KaiC-like domain-containing protein</fullName>
    </recommendedName>
</protein>
<name>A0A974P336_9CAUL</name>
<evidence type="ECO:0000259" key="1">
    <source>
        <dbReference type="Pfam" id="PF06745"/>
    </source>
</evidence>
<accession>A0A974P336</accession>
<dbReference type="InterPro" id="IPR027417">
    <property type="entry name" value="P-loop_NTPase"/>
</dbReference>
<sequence>MASGLLRFESARPSLFGLEMHLVLMIRQIEEFNPTAVVVDPISAFRGSESEIHATLLRLVDYLKVKGITGVFNNLINADQPGRDDQSLSSLMDVWIGLHDLQANGERNRGLFVLKARGMSHSNQIREYLLGSGG</sequence>
<dbReference type="SUPFAM" id="SSF52540">
    <property type="entry name" value="P-loop containing nucleoside triphosphate hydrolases"/>
    <property type="match status" value="1"/>
</dbReference>
<dbReference type="AlphaFoldDB" id="A0A974P336"/>
<organism evidence="2">
    <name type="scientific">Phenylobacterium glaciei</name>
    <dbReference type="NCBI Taxonomy" id="2803784"/>
    <lineage>
        <taxon>Bacteria</taxon>
        <taxon>Pseudomonadati</taxon>
        <taxon>Pseudomonadota</taxon>
        <taxon>Alphaproteobacteria</taxon>
        <taxon>Caulobacterales</taxon>
        <taxon>Caulobacteraceae</taxon>
        <taxon>Phenylobacterium</taxon>
    </lineage>
</organism>
<feature type="domain" description="KaiC-like" evidence="1">
    <location>
        <begin position="26"/>
        <end position="130"/>
    </location>
</feature>
<reference evidence="2" key="1">
    <citation type="submission" date="2021-01" db="EMBL/GenBank/DDBJ databases">
        <title>Genome sequence of Phenylobacterium sp. 20VBR1 isolated from a valley glaceir, Ny-Alesund, Svalbard.</title>
        <authorList>
            <person name="Thomas F.A."/>
            <person name="Krishnan K.P."/>
            <person name="Sinha R.K."/>
        </authorList>
    </citation>
    <scope>NUCLEOTIDE SEQUENCE</scope>
    <source>
        <strain evidence="2">20VBR1</strain>
    </source>
</reference>
<dbReference type="InterPro" id="IPR014774">
    <property type="entry name" value="KaiC-like_dom"/>
</dbReference>
<dbReference type="Pfam" id="PF06745">
    <property type="entry name" value="ATPase"/>
    <property type="match status" value="1"/>
</dbReference>
<proteinExistence type="predicted"/>
<dbReference type="PANTHER" id="PTHR42926:SF1">
    <property type="entry name" value="CIRCADIAN CLOCK OSCILLATOR PROTEIN KAIC 1"/>
    <property type="match status" value="1"/>
</dbReference>
<dbReference type="InterPro" id="IPR051347">
    <property type="entry name" value="Circadian_clock_KaiC-rel"/>
</dbReference>
<dbReference type="PANTHER" id="PTHR42926">
    <property type="match status" value="1"/>
</dbReference>
<dbReference type="EMBL" id="CP068570">
    <property type="protein sequence ID" value="QQZ50067.1"/>
    <property type="molecule type" value="Genomic_DNA"/>
</dbReference>
<gene>
    <name evidence="2" type="ORF">JKL49_26160</name>
</gene>